<evidence type="ECO:0000313" key="3">
    <source>
        <dbReference type="Proteomes" id="UP001549921"/>
    </source>
</evidence>
<reference evidence="2 3" key="1">
    <citation type="submission" date="2024-06" db="EMBL/GenBank/DDBJ databases">
        <title>A chromosome-level genome assembly of beet webworm, Loxostege sticticalis.</title>
        <authorList>
            <person name="Zhang Y."/>
        </authorList>
    </citation>
    <scope>NUCLEOTIDE SEQUENCE [LARGE SCALE GENOMIC DNA]</scope>
    <source>
        <strain evidence="2">AQ028</strain>
        <tissue evidence="2">Male pupae</tissue>
    </source>
</reference>
<gene>
    <name evidence="2" type="ORF">ABMA28_013920</name>
</gene>
<comment type="caution">
    <text evidence="2">The sequence shown here is derived from an EMBL/GenBank/DDBJ whole genome shotgun (WGS) entry which is preliminary data.</text>
</comment>
<dbReference type="Proteomes" id="UP001549921">
    <property type="component" value="Unassembled WGS sequence"/>
</dbReference>
<feature type="region of interest" description="Disordered" evidence="1">
    <location>
        <begin position="1"/>
        <end position="31"/>
    </location>
</feature>
<evidence type="ECO:0000313" key="2">
    <source>
        <dbReference type="EMBL" id="KAL0849666.1"/>
    </source>
</evidence>
<dbReference type="AlphaFoldDB" id="A0ABD0TKB5"/>
<feature type="non-terminal residue" evidence="2">
    <location>
        <position position="1"/>
    </location>
</feature>
<feature type="compositionally biased region" description="Basic and acidic residues" evidence="1">
    <location>
        <begin position="14"/>
        <end position="23"/>
    </location>
</feature>
<proteinExistence type="predicted"/>
<dbReference type="EMBL" id="JBEDNZ010000004">
    <property type="protein sequence ID" value="KAL0849666.1"/>
    <property type="molecule type" value="Genomic_DNA"/>
</dbReference>
<protein>
    <submittedName>
        <fullName evidence="2">Uncharacterized protein</fullName>
    </submittedName>
</protein>
<organism evidence="2 3">
    <name type="scientific">Loxostege sticticalis</name>
    <name type="common">Beet webworm moth</name>
    <dbReference type="NCBI Taxonomy" id="481309"/>
    <lineage>
        <taxon>Eukaryota</taxon>
        <taxon>Metazoa</taxon>
        <taxon>Ecdysozoa</taxon>
        <taxon>Arthropoda</taxon>
        <taxon>Hexapoda</taxon>
        <taxon>Insecta</taxon>
        <taxon>Pterygota</taxon>
        <taxon>Neoptera</taxon>
        <taxon>Endopterygota</taxon>
        <taxon>Lepidoptera</taxon>
        <taxon>Glossata</taxon>
        <taxon>Ditrysia</taxon>
        <taxon>Pyraloidea</taxon>
        <taxon>Crambidae</taxon>
        <taxon>Pyraustinae</taxon>
        <taxon>Loxostege</taxon>
    </lineage>
</organism>
<accession>A0ABD0TKB5</accession>
<name>A0ABD0TKB5_LOXSC</name>
<evidence type="ECO:0000256" key="1">
    <source>
        <dbReference type="SAM" id="MobiDB-lite"/>
    </source>
</evidence>
<sequence>ACNGPGASWTWSARTRDTARDADAGANTGAGAGATRLLGRSASATLRAAADLNVDAIKEKLLDHRIPESCV</sequence>